<dbReference type="RefSeq" id="WP_123911936.1">
    <property type="nucleotide sequence ID" value="NZ_FTNY01000004.1"/>
</dbReference>
<accession>A0A1N7ILB9</accession>
<evidence type="ECO:0000313" key="1">
    <source>
        <dbReference type="EMBL" id="SIS37852.1"/>
    </source>
</evidence>
<dbReference type="AlphaFoldDB" id="A0A1N7ILB9"/>
<dbReference type="EMBL" id="FTNY01000004">
    <property type="protein sequence ID" value="SIS37852.1"/>
    <property type="molecule type" value="Genomic_DNA"/>
</dbReference>
<keyword evidence="2" id="KW-1185">Reference proteome</keyword>
<proteinExistence type="predicted"/>
<gene>
    <name evidence="1" type="ORF">SAMN05421639_104172</name>
</gene>
<sequence length="64" mass="7206">MKKIFTIISLTLLFYAYYQHSMMAIDNYATAFDFQGTLGAYNFAGECYPNVSSGTTVIKMQSVQ</sequence>
<name>A0A1N7ILB9_9FLAO</name>
<reference evidence="2" key="1">
    <citation type="submission" date="2017-01" db="EMBL/GenBank/DDBJ databases">
        <authorList>
            <person name="Varghese N."/>
            <person name="Submissions S."/>
        </authorList>
    </citation>
    <scope>NUCLEOTIDE SEQUENCE [LARGE SCALE GENOMIC DNA]</scope>
    <source>
        <strain evidence="2">DSM 17126</strain>
    </source>
</reference>
<protein>
    <submittedName>
        <fullName evidence="1">Uncharacterized protein</fullName>
    </submittedName>
</protein>
<organism evidence="1 2">
    <name type="scientific">Chryseobacterium shigense</name>
    <dbReference type="NCBI Taxonomy" id="297244"/>
    <lineage>
        <taxon>Bacteria</taxon>
        <taxon>Pseudomonadati</taxon>
        <taxon>Bacteroidota</taxon>
        <taxon>Flavobacteriia</taxon>
        <taxon>Flavobacteriales</taxon>
        <taxon>Weeksellaceae</taxon>
        <taxon>Chryseobacterium group</taxon>
        <taxon>Chryseobacterium</taxon>
    </lineage>
</organism>
<dbReference type="Proteomes" id="UP000186373">
    <property type="component" value="Unassembled WGS sequence"/>
</dbReference>
<evidence type="ECO:0000313" key="2">
    <source>
        <dbReference type="Proteomes" id="UP000186373"/>
    </source>
</evidence>